<name>A0A1Y1XFW4_9FUNG</name>
<evidence type="ECO:0000313" key="10">
    <source>
        <dbReference type="Proteomes" id="UP000193944"/>
    </source>
</evidence>
<evidence type="ECO:0000256" key="4">
    <source>
        <dbReference type="ARBA" id="ARBA00015388"/>
    </source>
</evidence>
<comment type="similarity">
    <text evidence="3 8">Belongs to the CTL (choline transporter-like) family.</text>
</comment>
<evidence type="ECO:0000256" key="5">
    <source>
        <dbReference type="ARBA" id="ARBA00022692"/>
    </source>
</evidence>
<dbReference type="InterPro" id="IPR007603">
    <property type="entry name" value="Choline_transptr-like"/>
</dbReference>
<reference evidence="9 10" key="2">
    <citation type="submission" date="2016-08" db="EMBL/GenBank/DDBJ databases">
        <title>Pervasive Adenine N6-methylation of Active Genes in Fungi.</title>
        <authorList>
            <consortium name="DOE Joint Genome Institute"/>
            <person name="Mondo S.J."/>
            <person name="Dannebaum R.O."/>
            <person name="Kuo R.C."/>
            <person name="Labutti K."/>
            <person name="Haridas S."/>
            <person name="Kuo A."/>
            <person name="Salamov A."/>
            <person name="Ahrendt S.R."/>
            <person name="Lipzen A."/>
            <person name="Sullivan W."/>
            <person name="Andreopoulos W.B."/>
            <person name="Clum A."/>
            <person name="Lindquist E."/>
            <person name="Daum C."/>
            <person name="Ramamoorthy G.K."/>
            <person name="Gryganskyi A."/>
            <person name="Culley D."/>
            <person name="Magnuson J.K."/>
            <person name="James T.Y."/>
            <person name="O'Malley M.A."/>
            <person name="Stajich J.E."/>
            <person name="Spatafora J.W."/>
            <person name="Visel A."/>
            <person name="Grigoriev I.V."/>
        </authorList>
    </citation>
    <scope>NUCLEOTIDE SEQUENCE [LARGE SCALE GENOMIC DNA]</scope>
    <source>
        <strain evidence="9 10">S4</strain>
    </source>
</reference>
<evidence type="ECO:0000256" key="3">
    <source>
        <dbReference type="ARBA" id="ARBA00007168"/>
    </source>
</evidence>
<keyword evidence="5" id="KW-0812">Transmembrane</keyword>
<evidence type="ECO:0000256" key="6">
    <source>
        <dbReference type="ARBA" id="ARBA00022989"/>
    </source>
</evidence>
<dbReference type="AlphaFoldDB" id="A0A1Y1XFW4"/>
<evidence type="ECO:0000313" key="9">
    <source>
        <dbReference type="EMBL" id="ORX84617.1"/>
    </source>
</evidence>
<reference evidence="9 10" key="1">
    <citation type="submission" date="2016-08" db="EMBL/GenBank/DDBJ databases">
        <title>A Parts List for Fungal Cellulosomes Revealed by Comparative Genomics.</title>
        <authorList>
            <consortium name="DOE Joint Genome Institute"/>
            <person name="Haitjema C.H."/>
            <person name="Gilmore S.P."/>
            <person name="Henske J.K."/>
            <person name="Solomon K.V."/>
            <person name="De Groot R."/>
            <person name="Kuo A."/>
            <person name="Mondo S.J."/>
            <person name="Salamov A.A."/>
            <person name="Labutti K."/>
            <person name="Zhao Z."/>
            <person name="Chiniquy J."/>
            <person name="Barry K."/>
            <person name="Brewer H.M."/>
            <person name="Purvine S.O."/>
            <person name="Wright A.T."/>
            <person name="Boxma B."/>
            <person name="Van Alen T."/>
            <person name="Hackstein J.H."/>
            <person name="Baker S.E."/>
            <person name="Grigoriev I.V."/>
            <person name="O'Malley M.A."/>
        </authorList>
    </citation>
    <scope>NUCLEOTIDE SEQUENCE [LARGE SCALE GENOMIC DNA]</scope>
    <source>
        <strain evidence="9 10">S4</strain>
    </source>
</reference>
<evidence type="ECO:0000256" key="2">
    <source>
        <dbReference type="ARBA" id="ARBA00004141"/>
    </source>
</evidence>
<dbReference type="STRING" id="1754192.A0A1Y1XFW4"/>
<keyword evidence="6" id="KW-1133">Transmembrane helix</keyword>
<keyword evidence="10" id="KW-1185">Reference proteome</keyword>
<dbReference type="Proteomes" id="UP000193944">
    <property type="component" value="Unassembled WGS sequence"/>
</dbReference>
<dbReference type="PANTHER" id="PTHR12385:SF4">
    <property type="entry name" value="PROTEIN PNS1"/>
    <property type="match status" value="1"/>
</dbReference>
<accession>A0A1Y1XFW4</accession>
<proteinExistence type="inferred from homology"/>
<dbReference type="Pfam" id="PF04515">
    <property type="entry name" value="Choline_transpo"/>
    <property type="match status" value="1"/>
</dbReference>
<dbReference type="EMBL" id="MCFG01000049">
    <property type="protein sequence ID" value="ORX84617.1"/>
    <property type="molecule type" value="Genomic_DNA"/>
</dbReference>
<comment type="function">
    <text evidence="1 8">Probably involved in transport through the plasma membrane.</text>
</comment>
<evidence type="ECO:0000256" key="7">
    <source>
        <dbReference type="ARBA" id="ARBA00023136"/>
    </source>
</evidence>
<evidence type="ECO:0000256" key="8">
    <source>
        <dbReference type="RuleBase" id="RU368066"/>
    </source>
</evidence>
<dbReference type="GO" id="GO:0022857">
    <property type="term" value="F:transmembrane transporter activity"/>
    <property type="evidence" value="ECO:0007669"/>
    <property type="project" value="UniProtKB-UniRule"/>
</dbReference>
<organism evidence="9 10">
    <name type="scientific">Anaeromyces robustus</name>
    <dbReference type="NCBI Taxonomy" id="1754192"/>
    <lineage>
        <taxon>Eukaryota</taxon>
        <taxon>Fungi</taxon>
        <taxon>Fungi incertae sedis</taxon>
        <taxon>Chytridiomycota</taxon>
        <taxon>Chytridiomycota incertae sedis</taxon>
        <taxon>Neocallimastigomycetes</taxon>
        <taxon>Neocallimastigales</taxon>
        <taxon>Neocallimastigaceae</taxon>
        <taxon>Anaeromyces</taxon>
    </lineage>
</organism>
<dbReference type="OrthoDB" id="44736at2759"/>
<sequence>MGSFTLIILSRSLAKDGFDTNNDDAEPFVLTINCCARCIIHYIGDIIEYFNVYAFTEVAFFGKLYCQAAKDTWTLCNANDINVLINDNIIGRVMTFGAICAGY</sequence>
<keyword evidence="7" id="KW-0472">Membrane</keyword>
<comment type="subcellular location">
    <subcellularLocation>
        <location evidence="8">Cell membrane</location>
        <topology evidence="8">Multi-pass membrane protein</topology>
    </subcellularLocation>
    <subcellularLocation>
        <location evidence="2">Membrane</location>
        <topology evidence="2">Multi-pass membrane protein</topology>
    </subcellularLocation>
</comment>
<dbReference type="PANTHER" id="PTHR12385">
    <property type="entry name" value="CHOLINE TRANSPORTER-LIKE (SLC FAMILY 44)"/>
    <property type="match status" value="1"/>
</dbReference>
<dbReference type="GO" id="GO:0005886">
    <property type="term" value="C:plasma membrane"/>
    <property type="evidence" value="ECO:0007669"/>
    <property type="project" value="UniProtKB-SubCell"/>
</dbReference>
<protein>
    <recommendedName>
        <fullName evidence="4 8">Protein PNS1</fullName>
    </recommendedName>
</protein>
<evidence type="ECO:0000256" key="1">
    <source>
        <dbReference type="ARBA" id="ARBA00002957"/>
    </source>
</evidence>
<gene>
    <name evidence="9" type="ORF">BCR32DRAFT_242469</name>
</gene>
<comment type="caution">
    <text evidence="9">The sequence shown here is derived from an EMBL/GenBank/DDBJ whole genome shotgun (WGS) entry which is preliminary data.</text>
</comment>